<evidence type="ECO:0000313" key="2">
    <source>
        <dbReference type="EMBL" id="KLE02743.1"/>
    </source>
</evidence>
<dbReference type="PATRIC" id="fig|1447256.3.peg.18"/>
<organism evidence="2 3">
    <name type="scientific">Aliarcobacter butzleri L348</name>
    <dbReference type="NCBI Taxonomy" id="1447256"/>
    <lineage>
        <taxon>Bacteria</taxon>
        <taxon>Pseudomonadati</taxon>
        <taxon>Campylobacterota</taxon>
        <taxon>Epsilonproteobacteria</taxon>
        <taxon>Campylobacterales</taxon>
        <taxon>Arcobacteraceae</taxon>
        <taxon>Aliarcobacter</taxon>
    </lineage>
</organism>
<feature type="non-terminal residue" evidence="2">
    <location>
        <position position="1"/>
    </location>
</feature>
<comment type="caution">
    <text evidence="2">The sequence shown here is derived from an EMBL/GenBank/DDBJ whole genome shotgun (WGS) entry which is preliminary data.</text>
</comment>
<feature type="domain" description="IstB-like ATP-binding" evidence="1">
    <location>
        <begin position="3"/>
        <end position="71"/>
    </location>
</feature>
<dbReference type="Proteomes" id="UP000035514">
    <property type="component" value="Unassembled WGS sequence"/>
</dbReference>
<dbReference type="InterPro" id="IPR027417">
    <property type="entry name" value="P-loop_NTPase"/>
</dbReference>
<feature type="non-terminal residue" evidence="2">
    <location>
        <position position="71"/>
    </location>
</feature>
<sequence length="71" mass="8219">YTTKYYRVSNLLEEIRVSRMAGNYTKTLAKISKFKLLLLDDFGVSALRPDEVNDLFEIIEDRVFNGSIIIT</sequence>
<dbReference type="InterPro" id="IPR002611">
    <property type="entry name" value="IstB_ATP-bd"/>
</dbReference>
<dbReference type="AlphaFoldDB" id="A0A0G9KEX7"/>
<dbReference type="Pfam" id="PF01695">
    <property type="entry name" value="IstB_IS21"/>
    <property type="match status" value="1"/>
</dbReference>
<dbReference type="RefSeq" id="WP_046995925.1">
    <property type="nucleotide sequence ID" value="NZ_JAIQ01000009.1"/>
</dbReference>
<proteinExistence type="predicted"/>
<dbReference type="EMBL" id="JAIQ01000009">
    <property type="protein sequence ID" value="KLE02743.1"/>
    <property type="molecule type" value="Genomic_DNA"/>
</dbReference>
<name>A0A0G9KEX7_9BACT</name>
<dbReference type="Gene3D" id="3.40.50.300">
    <property type="entry name" value="P-loop containing nucleotide triphosphate hydrolases"/>
    <property type="match status" value="1"/>
</dbReference>
<evidence type="ECO:0000313" key="3">
    <source>
        <dbReference type="Proteomes" id="UP000035514"/>
    </source>
</evidence>
<dbReference type="GO" id="GO:0005524">
    <property type="term" value="F:ATP binding"/>
    <property type="evidence" value="ECO:0007669"/>
    <property type="project" value="InterPro"/>
</dbReference>
<reference evidence="2 3" key="1">
    <citation type="submission" date="2014-01" db="EMBL/GenBank/DDBJ databases">
        <title>Development of a Comparative Genomic Fingerprinting Assay for High Resolution Genotyping of Arcobacter butzleri.</title>
        <authorList>
            <person name="Webb A.L."/>
            <person name="Inglis G.D."/>
            <person name="Kruczkiewicz P."/>
            <person name="Selinger L.B."/>
            <person name="Taboada E.N."/>
        </authorList>
    </citation>
    <scope>NUCLEOTIDE SEQUENCE [LARGE SCALE GENOMIC DNA]</scope>
    <source>
        <strain evidence="2 3">L348</strain>
    </source>
</reference>
<evidence type="ECO:0000259" key="1">
    <source>
        <dbReference type="Pfam" id="PF01695"/>
    </source>
</evidence>
<protein>
    <recommendedName>
        <fullName evidence="1">IstB-like ATP-binding domain-containing protein</fullName>
    </recommendedName>
</protein>
<accession>A0A0G9KEX7</accession>
<gene>
    <name evidence="2" type="ORF">AA20_00100</name>
</gene>